<evidence type="ECO:0000256" key="1">
    <source>
        <dbReference type="SAM" id="Phobius"/>
    </source>
</evidence>
<sequence length="66" mass="6915">MKWQDCSETVETDETAALAGAVSIMLVLSTAANVNRLNILIASSPFGAGGYGAILLLCRKNRTCLA</sequence>
<protein>
    <submittedName>
        <fullName evidence="2">Uncharacterized protein</fullName>
    </submittedName>
</protein>
<comment type="caution">
    <text evidence="2">The sequence shown here is derived from an EMBL/GenBank/DDBJ whole genome shotgun (WGS) entry which is preliminary data.</text>
</comment>
<evidence type="ECO:0000313" key="2">
    <source>
        <dbReference type="EMBL" id="EGH23677.1"/>
    </source>
</evidence>
<reference evidence="2 3" key="1">
    <citation type="journal article" date="2011" name="PLoS Pathog.">
        <title>Dynamic evolution of pathogenicity revealed by sequencing and comparative genomics of 19 Pseudomonas syringae isolates.</title>
        <authorList>
            <person name="Baltrus D.A."/>
            <person name="Nishimura M.T."/>
            <person name="Romanchuk A."/>
            <person name="Chang J.H."/>
            <person name="Mukhtar M.S."/>
            <person name="Cherkis K."/>
            <person name="Roach J."/>
            <person name="Grant S.R."/>
            <person name="Jones C.D."/>
            <person name="Dangl J.L."/>
        </authorList>
    </citation>
    <scope>NUCLEOTIDE SEQUENCE [LARGE SCALE GENOMIC DNA]</scope>
    <source>
        <strain evidence="2 3">301020</strain>
    </source>
</reference>
<proteinExistence type="predicted"/>
<keyword evidence="1" id="KW-0472">Membrane</keyword>
<keyword evidence="1" id="KW-1133">Transmembrane helix</keyword>
<organism evidence="2 3">
    <name type="scientific">Pseudomonas amygdali pv. mori str. 301020</name>
    <dbReference type="NCBI Taxonomy" id="629261"/>
    <lineage>
        <taxon>Bacteria</taxon>
        <taxon>Pseudomonadati</taxon>
        <taxon>Pseudomonadota</taxon>
        <taxon>Gammaproteobacteria</taxon>
        <taxon>Pseudomonadales</taxon>
        <taxon>Pseudomonadaceae</taxon>
        <taxon>Pseudomonas</taxon>
        <taxon>Pseudomonas amygdali</taxon>
    </lineage>
</organism>
<gene>
    <name evidence="2" type="ORF">PSYMO_20348</name>
</gene>
<dbReference type="AlphaFoldDB" id="A0A656GDB6"/>
<name>A0A656GDB6_PSEA0</name>
<keyword evidence="1" id="KW-0812">Transmembrane</keyword>
<evidence type="ECO:0000313" key="3">
    <source>
        <dbReference type="Proteomes" id="UP000003465"/>
    </source>
</evidence>
<dbReference type="EMBL" id="AEAG01000787">
    <property type="protein sequence ID" value="EGH23677.1"/>
    <property type="molecule type" value="Genomic_DNA"/>
</dbReference>
<dbReference type="Proteomes" id="UP000003465">
    <property type="component" value="Unassembled WGS sequence"/>
</dbReference>
<accession>A0A656GDB6</accession>
<feature type="transmembrane region" description="Helical" evidence="1">
    <location>
        <begin position="37"/>
        <end position="58"/>
    </location>
</feature>